<keyword evidence="7" id="KW-1185">Reference proteome</keyword>
<keyword evidence="6" id="KW-0969">Cilium</keyword>
<keyword evidence="6" id="KW-0966">Cell projection</keyword>
<dbReference type="PANTHER" id="PTHR42792">
    <property type="entry name" value="FLAGELLIN"/>
    <property type="match status" value="1"/>
</dbReference>
<dbReference type="InterPro" id="IPR001029">
    <property type="entry name" value="Flagellin_N"/>
</dbReference>
<dbReference type="RefSeq" id="WP_138285485.1">
    <property type="nucleotide sequence ID" value="NZ_CP058350.1"/>
</dbReference>
<reference evidence="6 7" key="1">
    <citation type="submission" date="2020-06" db="EMBL/GenBank/DDBJ databases">
        <title>Genome sequence of Rhizobium sp strain ADMK78.</title>
        <authorList>
            <person name="Rahi P."/>
        </authorList>
    </citation>
    <scope>NUCLEOTIDE SEQUENCE [LARGE SCALE GENOMIC DNA]</scope>
    <source>
        <strain evidence="6 7">ADMK78</strain>
    </source>
</reference>
<evidence type="ECO:0000259" key="4">
    <source>
        <dbReference type="Pfam" id="PF00669"/>
    </source>
</evidence>
<keyword evidence="2 3" id="KW-0975">Bacterial flagellum</keyword>
<evidence type="ECO:0000313" key="7">
    <source>
        <dbReference type="Proteomes" id="UP000308530"/>
    </source>
</evidence>
<accession>A0ABX6QLD8</accession>
<dbReference type="NCBIfam" id="NF004669">
    <property type="entry name" value="PRK06008.1"/>
    <property type="match status" value="1"/>
</dbReference>
<dbReference type="PANTHER" id="PTHR42792:SF1">
    <property type="entry name" value="FLAGELLAR HOOK-ASSOCIATED PROTEIN 3"/>
    <property type="match status" value="1"/>
</dbReference>
<dbReference type="InterPro" id="IPR001492">
    <property type="entry name" value="Flagellin"/>
</dbReference>
<sequence>MSTSYVSNISTRTQMRLTMQEAQSELLKARTEIVTGTFADIGATLGAQTATVVDITRDSDRLDSLKTNNAIADQRLNASQEALSQMATAADNMIKALTALAGTTGGTTLQTVQQSVDASLSTFTSMANLSFSGEFLFAGINTDVKPLQEYTPTSAAKTAFDNAFLTYFGFNQASPNTAAIVATGPAPSMDDFITNVIEPMYSGANYLTDWSSATNEVITSRITPTETVVSSASANETGMRYFALAAVVAKELLGLNLNEAARSQVSTKAIEYTGVANSNLTTVRAELGLSQARLKSANESLQVQIDILKRTFTSKVGVDAEEASTKISNLTALVEVSYTLTSRIQQLSLVNYL</sequence>
<evidence type="ECO:0000256" key="2">
    <source>
        <dbReference type="ARBA" id="ARBA00023143"/>
    </source>
</evidence>
<dbReference type="Pfam" id="PF00700">
    <property type="entry name" value="Flagellin_C"/>
    <property type="match status" value="1"/>
</dbReference>
<evidence type="ECO:0000259" key="5">
    <source>
        <dbReference type="Pfam" id="PF00700"/>
    </source>
</evidence>
<comment type="function">
    <text evidence="3">Flagellin is the subunit protein which polymerizes to form the filaments of bacterial flagella.</text>
</comment>
<dbReference type="Gene3D" id="1.20.1330.10">
    <property type="entry name" value="f41 fragment of flagellin, N-terminal domain"/>
    <property type="match status" value="1"/>
</dbReference>
<comment type="subcellular location">
    <subcellularLocation>
        <location evidence="3">Secreted</location>
    </subcellularLocation>
    <subcellularLocation>
        <location evidence="3">Bacterial flagellum</location>
    </subcellularLocation>
</comment>
<evidence type="ECO:0000256" key="1">
    <source>
        <dbReference type="ARBA" id="ARBA00005709"/>
    </source>
</evidence>
<evidence type="ECO:0000256" key="3">
    <source>
        <dbReference type="RuleBase" id="RU362073"/>
    </source>
</evidence>
<organism evidence="6 7">
    <name type="scientific">Peteryoungia desertarenae</name>
    <dbReference type="NCBI Taxonomy" id="1813451"/>
    <lineage>
        <taxon>Bacteria</taxon>
        <taxon>Pseudomonadati</taxon>
        <taxon>Pseudomonadota</taxon>
        <taxon>Alphaproteobacteria</taxon>
        <taxon>Hyphomicrobiales</taxon>
        <taxon>Rhizobiaceae</taxon>
        <taxon>Peteryoungia</taxon>
    </lineage>
</organism>
<gene>
    <name evidence="6" type="ORF">FE840_007400</name>
</gene>
<protein>
    <recommendedName>
        <fullName evidence="3">Flagellin</fullName>
    </recommendedName>
</protein>
<dbReference type="EMBL" id="CP058350">
    <property type="protein sequence ID" value="QLF69381.1"/>
    <property type="molecule type" value="Genomic_DNA"/>
</dbReference>
<evidence type="ECO:0000313" key="6">
    <source>
        <dbReference type="EMBL" id="QLF69381.1"/>
    </source>
</evidence>
<dbReference type="SUPFAM" id="SSF64518">
    <property type="entry name" value="Phase 1 flagellin"/>
    <property type="match status" value="1"/>
</dbReference>
<keyword evidence="3" id="KW-0964">Secreted</keyword>
<dbReference type="Proteomes" id="UP000308530">
    <property type="component" value="Chromosome"/>
</dbReference>
<keyword evidence="6" id="KW-0282">Flagellum</keyword>
<proteinExistence type="inferred from homology"/>
<dbReference type="Pfam" id="PF00669">
    <property type="entry name" value="Flagellin_N"/>
    <property type="match status" value="1"/>
</dbReference>
<name>A0ABX6QLD8_9HYPH</name>
<dbReference type="InterPro" id="IPR046358">
    <property type="entry name" value="Flagellin_C"/>
</dbReference>
<feature type="domain" description="Flagellin N-terminal" evidence="4">
    <location>
        <begin position="8"/>
        <end position="142"/>
    </location>
</feature>
<comment type="similarity">
    <text evidence="1 3">Belongs to the bacterial flagellin family.</text>
</comment>
<feature type="domain" description="Flagellin C-terminal" evidence="5">
    <location>
        <begin position="271"/>
        <end position="353"/>
    </location>
</feature>